<keyword evidence="2 7" id="KW-0808">Transferase</keyword>
<reference evidence="9" key="2">
    <citation type="journal article" date="2021" name="PeerJ">
        <title>Extensive microbial diversity within the chicken gut microbiome revealed by metagenomics and culture.</title>
        <authorList>
            <person name="Gilroy R."/>
            <person name="Ravi A."/>
            <person name="Getino M."/>
            <person name="Pursley I."/>
            <person name="Horton D.L."/>
            <person name="Alikhan N.F."/>
            <person name="Baker D."/>
            <person name="Gharbi K."/>
            <person name="Hall N."/>
            <person name="Watson M."/>
            <person name="Adriaenssens E.M."/>
            <person name="Foster-Nyarko E."/>
            <person name="Jarju S."/>
            <person name="Secka A."/>
            <person name="Antonio M."/>
            <person name="Oren A."/>
            <person name="Chaudhuri R.R."/>
            <person name="La Ragione R."/>
            <person name="Hildebrand F."/>
            <person name="Pallen M.J."/>
        </authorList>
    </citation>
    <scope>NUCLEOTIDE SEQUENCE</scope>
    <source>
        <strain evidence="9">CHK152-2994</strain>
    </source>
</reference>
<name>A0A9D1FXI8_9BACT</name>
<evidence type="ECO:0000313" key="9">
    <source>
        <dbReference type="EMBL" id="HIS83251.1"/>
    </source>
</evidence>
<dbReference type="PANTHER" id="PTHR10344:SF1">
    <property type="entry name" value="THYMIDYLATE KINASE"/>
    <property type="match status" value="1"/>
</dbReference>
<gene>
    <name evidence="7 9" type="primary">tmk</name>
    <name evidence="9" type="ORF">IAD41_06585</name>
</gene>
<sequence length="223" mass="25732">MEKFKKKHNYEGLLIVIEGTDGSGKSTQLELLKRSIEDQSYGVMVSEWKTSRLIANVIDDAKDRNLLNATTYSLLYAADFADRLENTIIPALKSGFIVLLDRYYYTALARDVVRGQNIEWVKNLYDYAPEPDLVFYLDMPVDVLLKRIIGTTGLDFYESGRDVGFSTDFYKSFEIYQKKCLEQYNDMKAEYNFISIDGTKPIKEIHKIMNSEVQKILDSGVMY</sequence>
<accession>A0A9D1FXI8</accession>
<reference evidence="9" key="1">
    <citation type="submission" date="2020-10" db="EMBL/GenBank/DDBJ databases">
        <authorList>
            <person name="Gilroy R."/>
        </authorList>
    </citation>
    <scope>NUCLEOTIDE SEQUENCE</scope>
    <source>
        <strain evidence="9">CHK152-2994</strain>
    </source>
</reference>
<evidence type="ECO:0000256" key="6">
    <source>
        <dbReference type="ARBA" id="ARBA00022840"/>
    </source>
</evidence>
<organism evidence="9 10">
    <name type="scientific">Candidatus Scatenecus faecavium</name>
    <dbReference type="NCBI Taxonomy" id="2840915"/>
    <lineage>
        <taxon>Bacteria</taxon>
        <taxon>Candidatus Scatenecus</taxon>
    </lineage>
</organism>
<comment type="caution">
    <text evidence="9">The sequence shown here is derived from an EMBL/GenBank/DDBJ whole genome shotgun (WGS) entry which is preliminary data.</text>
</comment>
<dbReference type="GO" id="GO:0006235">
    <property type="term" value="P:dTTP biosynthetic process"/>
    <property type="evidence" value="ECO:0007669"/>
    <property type="project" value="UniProtKB-UniRule"/>
</dbReference>
<evidence type="ECO:0000256" key="5">
    <source>
        <dbReference type="ARBA" id="ARBA00022777"/>
    </source>
</evidence>
<proteinExistence type="inferred from homology"/>
<evidence type="ECO:0000256" key="7">
    <source>
        <dbReference type="HAMAP-Rule" id="MF_00165"/>
    </source>
</evidence>
<dbReference type="CDD" id="cd01672">
    <property type="entry name" value="TMPK"/>
    <property type="match status" value="1"/>
</dbReference>
<feature type="domain" description="Thymidylate kinase-like" evidence="8">
    <location>
        <begin position="17"/>
        <end position="207"/>
    </location>
</feature>
<keyword evidence="6 7" id="KW-0067">ATP-binding</keyword>
<dbReference type="Proteomes" id="UP000824139">
    <property type="component" value="Unassembled WGS sequence"/>
</dbReference>
<keyword evidence="5 7" id="KW-0418">Kinase</keyword>
<dbReference type="EC" id="2.7.4.9" evidence="7"/>
<dbReference type="Pfam" id="PF02223">
    <property type="entry name" value="Thymidylate_kin"/>
    <property type="match status" value="1"/>
</dbReference>
<keyword evidence="4 7" id="KW-0547">Nucleotide-binding</keyword>
<dbReference type="Gene3D" id="3.40.50.300">
    <property type="entry name" value="P-loop containing nucleotide triphosphate hydrolases"/>
    <property type="match status" value="1"/>
</dbReference>
<dbReference type="GO" id="GO:0005737">
    <property type="term" value="C:cytoplasm"/>
    <property type="evidence" value="ECO:0007669"/>
    <property type="project" value="TreeGrafter"/>
</dbReference>
<comment type="similarity">
    <text evidence="1 7">Belongs to the thymidylate kinase family.</text>
</comment>
<evidence type="ECO:0000256" key="1">
    <source>
        <dbReference type="ARBA" id="ARBA00009776"/>
    </source>
</evidence>
<keyword evidence="3 7" id="KW-0545">Nucleotide biosynthesis</keyword>
<dbReference type="SUPFAM" id="SSF52540">
    <property type="entry name" value="P-loop containing nucleoside triphosphate hydrolases"/>
    <property type="match status" value="1"/>
</dbReference>
<dbReference type="InterPro" id="IPR027417">
    <property type="entry name" value="P-loop_NTPase"/>
</dbReference>
<dbReference type="GO" id="GO:0004798">
    <property type="term" value="F:dTMP kinase activity"/>
    <property type="evidence" value="ECO:0007669"/>
    <property type="project" value="UniProtKB-UniRule"/>
</dbReference>
<dbReference type="GO" id="GO:0006227">
    <property type="term" value="P:dUDP biosynthetic process"/>
    <property type="evidence" value="ECO:0007669"/>
    <property type="project" value="TreeGrafter"/>
</dbReference>
<evidence type="ECO:0000256" key="3">
    <source>
        <dbReference type="ARBA" id="ARBA00022727"/>
    </source>
</evidence>
<feature type="binding site" evidence="7">
    <location>
        <begin position="19"/>
        <end position="26"/>
    </location>
    <ligand>
        <name>ATP</name>
        <dbReference type="ChEBI" id="CHEBI:30616"/>
    </ligand>
</feature>
<dbReference type="GO" id="GO:0005524">
    <property type="term" value="F:ATP binding"/>
    <property type="evidence" value="ECO:0007669"/>
    <property type="project" value="UniProtKB-UniRule"/>
</dbReference>
<protein>
    <recommendedName>
        <fullName evidence="7">Thymidylate kinase</fullName>
        <ecNumber evidence="7">2.7.4.9</ecNumber>
    </recommendedName>
    <alternativeName>
        <fullName evidence="7">dTMP kinase</fullName>
    </alternativeName>
</protein>
<evidence type="ECO:0000256" key="4">
    <source>
        <dbReference type="ARBA" id="ARBA00022741"/>
    </source>
</evidence>
<dbReference type="InterPro" id="IPR018094">
    <property type="entry name" value="Thymidylate_kinase"/>
</dbReference>
<comment type="catalytic activity">
    <reaction evidence="7">
        <text>dTMP + ATP = dTDP + ADP</text>
        <dbReference type="Rhea" id="RHEA:13517"/>
        <dbReference type="ChEBI" id="CHEBI:30616"/>
        <dbReference type="ChEBI" id="CHEBI:58369"/>
        <dbReference type="ChEBI" id="CHEBI:63528"/>
        <dbReference type="ChEBI" id="CHEBI:456216"/>
        <dbReference type="EC" id="2.7.4.9"/>
    </reaction>
</comment>
<evidence type="ECO:0000256" key="2">
    <source>
        <dbReference type="ARBA" id="ARBA00022679"/>
    </source>
</evidence>
<evidence type="ECO:0000259" key="8">
    <source>
        <dbReference type="Pfam" id="PF02223"/>
    </source>
</evidence>
<dbReference type="EMBL" id="DVJO01000145">
    <property type="protein sequence ID" value="HIS83251.1"/>
    <property type="molecule type" value="Genomic_DNA"/>
</dbReference>
<dbReference type="PANTHER" id="PTHR10344">
    <property type="entry name" value="THYMIDYLATE KINASE"/>
    <property type="match status" value="1"/>
</dbReference>
<evidence type="ECO:0000313" key="10">
    <source>
        <dbReference type="Proteomes" id="UP000824139"/>
    </source>
</evidence>
<dbReference type="NCBIfam" id="TIGR00041">
    <property type="entry name" value="DTMP_kinase"/>
    <property type="match status" value="1"/>
</dbReference>
<dbReference type="HAMAP" id="MF_00165">
    <property type="entry name" value="Thymidylate_kinase"/>
    <property type="match status" value="1"/>
</dbReference>
<dbReference type="AlphaFoldDB" id="A0A9D1FXI8"/>
<dbReference type="GO" id="GO:0006233">
    <property type="term" value="P:dTDP biosynthetic process"/>
    <property type="evidence" value="ECO:0007669"/>
    <property type="project" value="InterPro"/>
</dbReference>
<comment type="function">
    <text evidence="7">Phosphorylation of dTMP to form dTDP in both de novo and salvage pathways of dTTP synthesis.</text>
</comment>
<dbReference type="InterPro" id="IPR039430">
    <property type="entry name" value="Thymidylate_kin-like_dom"/>
</dbReference>